<gene>
    <name evidence="1" type="ORF">WISP_109201</name>
</gene>
<evidence type="ECO:0000313" key="1">
    <source>
        <dbReference type="EMBL" id="KAJ7410327.1"/>
    </source>
</evidence>
<protein>
    <submittedName>
        <fullName evidence="1">Uncharacterized protein</fullName>
    </submittedName>
</protein>
<proteinExistence type="predicted"/>
<organism evidence="1 2">
    <name type="scientific">Willisornis vidua</name>
    <name type="common">Xingu scale-backed antbird</name>
    <dbReference type="NCBI Taxonomy" id="1566151"/>
    <lineage>
        <taxon>Eukaryota</taxon>
        <taxon>Metazoa</taxon>
        <taxon>Chordata</taxon>
        <taxon>Craniata</taxon>
        <taxon>Vertebrata</taxon>
        <taxon>Euteleostomi</taxon>
        <taxon>Archelosauria</taxon>
        <taxon>Archosauria</taxon>
        <taxon>Dinosauria</taxon>
        <taxon>Saurischia</taxon>
        <taxon>Theropoda</taxon>
        <taxon>Coelurosauria</taxon>
        <taxon>Aves</taxon>
        <taxon>Neognathae</taxon>
        <taxon>Neoaves</taxon>
        <taxon>Telluraves</taxon>
        <taxon>Australaves</taxon>
        <taxon>Passeriformes</taxon>
        <taxon>Thamnophilidae</taxon>
        <taxon>Willisornis</taxon>
    </lineage>
</organism>
<keyword evidence="2" id="KW-1185">Reference proteome</keyword>
<accession>A0ABQ9CW74</accession>
<reference evidence="1" key="1">
    <citation type="submission" date="2019-10" db="EMBL/GenBank/DDBJ databases">
        <authorList>
            <person name="Soares A.E.R."/>
            <person name="Aleixo A."/>
            <person name="Schneider P."/>
            <person name="Miyaki C.Y."/>
            <person name="Schneider M.P."/>
            <person name="Mello C."/>
            <person name="Vasconcelos A.T.R."/>
        </authorList>
    </citation>
    <scope>NUCLEOTIDE SEQUENCE</scope>
    <source>
        <tissue evidence="1">Muscle</tissue>
    </source>
</reference>
<comment type="caution">
    <text evidence="1">The sequence shown here is derived from an EMBL/GenBank/DDBJ whole genome shotgun (WGS) entry which is preliminary data.</text>
</comment>
<dbReference type="EMBL" id="WHWB01034412">
    <property type="protein sequence ID" value="KAJ7410327.1"/>
    <property type="molecule type" value="Genomic_DNA"/>
</dbReference>
<name>A0ABQ9CW74_9PASS</name>
<sequence length="87" mass="10135">MDLLKTGEMSATKMVRGMEDHSYEEKLRELILFNLQKKRFWAENMKSFQYMKMGYKEDGERLLTEACSDRTKANGLKLKEGIAYASA</sequence>
<dbReference type="Proteomes" id="UP001145742">
    <property type="component" value="Unassembled WGS sequence"/>
</dbReference>
<evidence type="ECO:0000313" key="2">
    <source>
        <dbReference type="Proteomes" id="UP001145742"/>
    </source>
</evidence>